<dbReference type="Gene3D" id="3.30.160.100">
    <property type="entry name" value="Ribosome hibernation promotion factor-like"/>
    <property type="match status" value="1"/>
</dbReference>
<dbReference type="GO" id="GO:0043024">
    <property type="term" value="F:ribosomal small subunit binding"/>
    <property type="evidence" value="ECO:0007669"/>
    <property type="project" value="TreeGrafter"/>
</dbReference>
<evidence type="ECO:0000313" key="5">
    <source>
        <dbReference type="EMBL" id="OAN46034.1"/>
    </source>
</evidence>
<name>A0A178MDU6_9CHLR</name>
<dbReference type="InterPro" id="IPR038416">
    <property type="entry name" value="Ribosom_S30AE_C_sf"/>
</dbReference>
<keyword evidence="5" id="KW-0687">Ribonucleoprotein</keyword>
<comment type="caution">
    <text evidence="5">The sequence shown here is derived from an EMBL/GenBank/DDBJ whole genome shotgun (WGS) entry which is preliminary data.</text>
</comment>
<evidence type="ECO:0000313" key="6">
    <source>
        <dbReference type="Proteomes" id="UP000078287"/>
    </source>
</evidence>
<dbReference type="InterPro" id="IPR036567">
    <property type="entry name" value="RHF-like"/>
</dbReference>
<dbReference type="Proteomes" id="UP000078287">
    <property type="component" value="Unassembled WGS sequence"/>
</dbReference>
<keyword evidence="5" id="KW-0689">Ribosomal protein</keyword>
<dbReference type="NCBIfam" id="TIGR00741">
    <property type="entry name" value="yfiA"/>
    <property type="match status" value="1"/>
</dbReference>
<reference evidence="5 6" key="1">
    <citation type="submission" date="2016-04" db="EMBL/GenBank/DDBJ databases">
        <title>Chloroflexus islandicus sp. nov., a thermophilic filamentous anoxygenic phototrophic bacterium from geyser Strokkur (Iceland).</title>
        <authorList>
            <person name="Gaisin V.A."/>
            <person name="Kalashnikov A.M."/>
            <person name="Sukhacheva M.V."/>
            <person name="Grouzdev D.S."/>
            <person name="Ivanov T.M."/>
            <person name="Kuznetsov B."/>
            <person name="Gorlenko V.M."/>
        </authorList>
    </citation>
    <scope>NUCLEOTIDE SEQUENCE [LARGE SCALE GENOMIC DNA]</scope>
    <source>
        <strain evidence="6">isl-2</strain>
    </source>
</reference>
<gene>
    <name evidence="3" type="primary">hpf</name>
    <name evidence="5" type="ORF">A6A03_01900</name>
</gene>
<evidence type="ECO:0000256" key="2">
    <source>
        <dbReference type="ARBA" id="ARBA00022845"/>
    </source>
</evidence>
<dbReference type="SUPFAM" id="SSF69754">
    <property type="entry name" value="Ribosome binding protein Y (YfiA homologue)"/>
    <property type="match status" value="1"/>
</dbReference>
<dbReference type="InterPro" id="IPR050574">
    <property type="entry name" value="HPF/YfiA_ribosome-assoc"/>
</dbReference>
<dbReference type="InterPro" id="IPR003489">
    <property type="entry name" value="RHF/RaiA"/>
</dbReference>
<dbReference type="Gene3D" id="3.30.505.50">
    <property type="entry name" value="Sigma 54 modulation/S30EA ribosomal protein, C-terminal domain"/>
    <property type="match status" value="1"/>
</dbReference>
<dbReference type="HAMAP" id="MF_00839">
    <property type="entry name" value="HPF"/>
    <property type="match status" value="1"/>
</dbReference>
<dbReference type="PANTHER" id="PTHR33231:SF1">
    <property type="entry name" value="30S RIBOSOMAL PROTEIN"/>
    <property type="match status" value="1"/>
</dbReference>
<evidence type="ECO:0000256" key="1">
    <source>
        <dbReference type="ARBA" id="ARBA00022490"/>
    </source>
</evidence>
<comment type="subcellular location">
    <subcellularLocation>
        <location evidence="3">Cytoplasm</location>
    </subcellularLocation>
</comment>
<accession>A0A178MDU6</accession>
<evidence type="ECO:0000259" key="4">
    <source>
        <dbReference type="Pfam" id="PF16321"/>
    </source>
</evidence>
<protein>
    <recommendedName>
        <fullName evidence="3">Ribosome hibernation promoting factor</fullName>
        <shortName evidence="3">HPF</shortName>
    </recommendedName>
</protein>
<dbReference type="OrthoDB" id="9794975at2"/>
<dbReference type="InterPro" id="IPR032528">
    <property type="entry name" value="Ribosom_S30AE_C"/>
</dbReference>
<keyword evidence="6" id="KW-1185">Reference proteome</keyword>
<dbReference type="RefSeq" id="WP_066786747.1">
    <property type="nucleotide sequence ID" value="NZ_LWQS01000049.1"/>
</dbReference>
<dbReference type="PANTHER" id="PTHR33231">
    <property type="entry name" value="30S RIBOSOMAL PROTEIN"/>
    <property type="match status" value="1"/>
</dbReference>
<dbReference type="GO" id="GO:0022627">
    <property type="term" value="C:cytosolic small ribosomal subunit"/>
    <property type="evidence" value="ECO:0007669"/>
    <property type="project" value="TreeGrafter"/>
</dbReference>
<comment type="function">
    <text evidence="3">Required for dimerization of active 70S ribosomes into 100S ribosomes in stationary phase; 100S ribosomes are translationally inactive and sometimes present during exponential growth.</text>
</comment>
<dbReference type="AlphaFoldDB" id="A0A178MDU6"/>
<dbReference type="FunFam" id="3.30.505.50:FF:000001">
    <property type="entry name" value="Ribosome hibernation promoting factor"/>
    <property type="match status" value="1"/>
</dbReference>
<dbReference type="Pfam" id="PF16321">
    <property type="entry name" value="Ribosom_S30AE_C"/>
    <property type="match status" value="1"/>
</dbReference>
<keyword evidence="1 3" id="KW-0963">Cytoplasm</keyword>
<dbReference type="GO" id="GO:0045900">
    <property type="term" value="P:negative regulation of translational elongation"/>
    <property type="evidence" value="ECO:0007669"/>
    <property type="project" value="TreeGrafter"/>
</dbReference>
<organism evidence="5 6">
    <name type="scientific">Chloroflexus islandicus</name>
    <dbReference type="NCBI Taxonomy" id="1707952"/>
    <lineage>
        <taxon>Bacteria</taxon>
        <taxon>Bacillati</taxon>
        <taxon>Chloroflexota</taxon>
        <taxon>Chloroflexia</taxon>
        <taxon>Chloroflexales</taxon>
        <taxon>Chloroflexineae</taxon>
        <taxon>Chloroflexaceae</taxon>
        <taxon>Chloroflexus</taxon>
    </lineage>
</organism>
<proteinExistence type="inferred from homology"/>
<dbReference type="CDD" id="cd00552">
    <property type="entry name" value="RaiA"/>
    <property type="match status" value="1"/>
</dbReference>
<sequence length="197" mass="22713">MELTIKSRNGKISERQREHIEEKLAKLGRYLNGITSIAVEIQHEQQRNAGEIYRVQTTLVAEHGVILRAEERASDLYAAIDEVQEVLQRQISRYKEKYWRRSRELRRATNGFTPAEEVAIAEAEAEAVAAPAEPEPEAKVIRTKTFRLRPMFVDDAIEQMELLGHNFFIFQNAETMQISVLYRRRDGNYGVIVPEVG</sequence>
<comment type="similarity">
    <text evidence="3">Belongs to the HPF/YfiA ribosome-associated protein family. Long HPF subfamily.</text>
</comment>
<evidence type="ECO:0000256" key="3">
    <source>
        <dbReference type="HAMAP-Rule" id="MF_00839"/>
    </source>
</evidence>
<dbReference type="InterPro" id="IPR034694">
    <property type="entry name" value="HPF_long/plastid"/>
</dbReference>
<dbReference type="Pfam" id="PF02482">
    <property type="entry name" value="Ribosomal_S30AE"/>
    <property type="match status" value="1"/>
</dbReference>
<comment type="subunit">
    <text evidence="3">Interacts with 100S ribosomes.</text>
</comment>
<dbReference type="EMBL" id="LWQS01000049">
    <property type="protein sequence ID" value="OAN46034.1"/>
    <property type="molecule type" value="Genomic_DNA"/>
</dbReference>
<dbReference type="STRING" id="1707952.A6A03_01900"/>
<keyword evidence="2 3" id="KW-0810">Translation regulation</keyword>
<feature type="domain" description="Sigma 54 modulation/S30EA ribosomal protein C-terminal" evidence="4">
    <location>
        <begin position="136"/>
        <end position="191"/>
    </location>
</feature>